<dbReference type="AlphaFoldDB" id="A0AAW0K2P9"/>
<sequence length="86" mass="9812">MKMSATMSLTSWASQADPAQGDFTFRQDQDQENQYIVEKLTSPYWRSGVSGSLFNSDNIFLVSSLLPNFSRKKMPKIMPKVFIILD</sequence>
<evidence type="ECO:0000313" key="2">
    <source>
        <dbReference type="EMBL" id="KAK7833552.1"/>
    </source>
</evidence>
<proteinExistence type="predicted"/>
<dbReference type="Proteomes" id="UP000237347">
    <property type="component" value="Unassembled WGS sequence"/>
</dbReference>
<name>A0AAW0K2P9_QUESU</name>
<evidence type="ECO:0000313" key="3">
    <source>
        <dbReference type="Proteomes" id="UP000237347"/>
    </source>
</evidence>
<gene>
    <name evidence="2" type="ORF">CFP56_025527</name>
</gene>
<reference evidence="2 3" key="1">
    <citation type="journal article" date="2018" name="Sci. Data">
        <title>The draft genome sequence of cork oak.</title>
        <authorList>
            <person name="Ramos A.M."/>
            <person name="Usie A."/>
            <person name="Barbosa P."/>
            <person name="Barros P.M."/>
            <person name="Capote T."/>
            <person name="Chaves I."/>
            <person name="Simoes F."/>
            <person name="Abreu I."/>
            <person name="Carrasquinho I."/>
            <person name="Faro C."/>
            <person name="Guimaraes J.B."/>
            <person name="Mendonca D."/>
            <person name="Nobrega F."/>
            <person name="Rodrigues L."/>
            <person name="Saibo N.J.M."/>
            <person name="Varela M.C."/>
            <person name="Egas C."/>
            <person name="Matos J."/>
            <person name="Miguel C.M."/>
            <person name="Oliveira M.M."/>
            <person name="Ricardo C.P."/>
            <person name="Goncalves S."/>
        </authorList>
    </citation>
    <scope>NUCLEOTIDE SEQUENCE [LARGE SCALE GENOMIC DNA]</scope>
    <source>
        <strain evidence="3">cv. HL8</strain>
    </source>
</reference>
<evidence type="ECO:0000256" key="1">
    <source>
        <dbReference type="SAM" id="MobiDB-lite"/>
    </source>
</evidence>
<comment type="caution">
    <text evidence="2">The sequence shown here is derived from an EMBL/GenBank/DDBJ whole genome shotgun (WGS) entry which is preliminary data.</text>
</comment>
<organism evidence="2 3">
    <name type="scientific">Quercus suber</name>
    <name type="common">Cork oak</name>
    <dbReference type="NCBI Taxonomy" id="58331"/>
    <lineage>
        <taxon>Eukaryota</taxon>
        <taxon>Viridiplantae</taxon>
        <taxon>Streptophyta</taxon>
        <taxon>Embryophyta</taxon>
        <taxon>Tracheophyta</taxon>
        <taxon>Spermatophyta</taxon>
        <taxon>Magnoliopsida</taxon>
        <taxon>eudicotyledons</taxon>
        <taxon>Gunneridae</taxon>
        <taxon>Pentapetalae</taxon>
        <taxon>rosids</taxon>
        <taxon>fabids</taxon>
        <taxon>Fagales</taxon>
        <taxon>Fagaceae</taxon>
        <taxon>Quercus</taxon>
    </lineage>
</organism>
<feature type="region of interest" description="Disordered" evidence="1">
    <location>
        <begin position="1"/>
        <end position="25"/>
    </location>
</feature>
<accession>A0AAW0K2P9</accession>
<protein>
    <submittedName>
        <fullName evidence="2">G-type lectin s-receptor-like serine/threonine-protein kinase</fullName>
    </submittedName>
</protein>
<dbReference type="GO" id="GO:0016301">
    <property type="term" value="F:kinase activity"/>
    <property type="evidence" value="ECO:0007669"/>
    <property type="project" value="UniProtKB-KW"/>
</dbReference>
<dbReference type="EMBL" id="PKMF04000404">
    <property type="protein sequence ID" value="KAK7833552.1"/>
    <property type="molecule type" value="Genomic_DNA"/>
</dbReference>
<feature type="compositionally biased region" description="Polar residues" evidence="1">
    <location>
        <begin position="1"/>
        <end position="14"/>
    </location>
</feature>
<keyword evidence="3" id="KW-1185">Reference proteome</keyword>